<feature type="compositionally biased region" description="Basic residues" evidence="1">
    <location>
        <begin position="24"/>
        <end position="39"/>
    </location>
</feature>
<keyword evidence="3" id="KW-1185">Reference proteome</keyword>
<feature type="compositionally biased region" description="Basic residues" evidence="1">
    <location>
        <begin position="81"/>
        <end position="94"/>
    </location>
</feature>
<feature type="compositionally biased region" description="Basic and acidic residues" evidence="1">
    <location>
        <begin position="40"/>
        <end position="56"/>
    </location>
</feature>
<reference evidence="2" key="2">
    <citation type="submission" date="2018-05" db="EMBL/GenBank/DDBJ databases">
        <title>OpunRS2 (Oryza punctata Reference Sequence Version 2).</title>
        <authorList>
            <person name="Zhang J."/>
            <person name="Kudrna D."/>
            <person name="Lee S."/>
            <person name="Talag J."/>
            <person name="Welchert J."/>
            <person name="Wing R.A."/>
        </authorList>
    </citation>
    <scope>NUCLEOTIDE SEQUENCE [LARGE SCALE GENOMIC DNA]</scope>
</reference>
<organism evidence="2">
    <name type="scientific">Oryza punctata</name>
    <name type="common">Red rice</name>
    <dbReference type="NCBI Taxonomy" id="4537"/>
    <lineage>
        <taxon>Eukaryota</taxon>
        <taxon>Viridiplantae</taxon>
        <taxon>Streptophyta</taxon>
        <taxon>Embryophyta</taxon>
        <taxon>Tracheophyta</taxon>
        <taxon>Spermatophyta</taxon>
        <taxon>Magnoliopsida</taxon>
        <taxon>Liliopsida</taxon>
        <taxon>Poales</taxon>
        <taxon>Poaceae</taxon>
        <taxon>BOP clade</taxon>
        <taxon>Oryzoideae</taxon>
        <taxon>Oryzeae</taxon>
        <taxon>Oryzinae</taxon>
        <taxon>Oryza</taxon>
    </lineage>
</organism>
<evidence type="ECO:0000313" key="3">
    <source>
        <dbReference type="Proteomes" id="UP000026962"/>
    </source>
</evidence>
<dbReference type="Gramene" id="OPUNC05G03080.1">
    <property type="protein sequence ID" value="OPUNC05G03080.1"/>
    <property type="gene ID" value="OPUNC05G03080"/>
</dbReference>
<dbReference type="EnsemblPlants" id="OPUNC05G03080.1">
    <property type="protein sequence ID" value="OPUNC05G03080.1"/>
    <property type="gene ID" value="OPUNC05G03080"/>
</dbReference>
<dbReference type="AlphaFoldDB" id="A0A0E0KYG7"/>
<name>A0A0E0KYG7_ORYPU</name>
<dbReference type="HOGENOM" id="CLU_1565387_0_0_1"/>
<feature type="region of interest" description="Disordered" evidence="1">
    <location>
        <begin position="24"/>
        <end position="56"/>
    </location>
</feature>
<evidence type="ECO:0000313" key="2">
    <source>
        <dbReference type="EnsemblPlants" id="OPUNC05G03080.1"/>
    </source>
</evidence>
<dbReference type="Proteomes" id="UP000026962">
    <property type="component" value="Chromosome 5"/>
</dbReference>
<reference evidence="2" key="1">
    <citation type="submission" date="2015-04" db="UniProtKB">
        <authorList>
            <consortium name="EnsemblPlants"/>
        </authorList>
    </citation>
    <scope>IDENTIFICATION</scope>
</reference>
<evidence type="ECO:0000256" key="1">
    <source>
        <dbReference type="SAM" id="MobiDB-lite"/>
    </source>
</evidence>
<accession>A0A0E0KYG7</accession>
<feature type="region of interest" description="Disordered" evidence="1">
    <location>
        <begin position="72"/>
        <end position="96"/>
    </location>
</feature>
<sequence>MSLQSFTGHAKLLSIAGDLGRFRRHVRHRRRRRRRRRDGRRPDPRPRGEHGHAAVEADHVGAVVADGDRAAAHPRAVAEHLHRRPRRQQRRQRRLPPLPLRLRLLAPRGCCSAAALRSRRRLRLPRRRALPRRHSHHRRARSLAHSLSLINGNQRGVLLDRAARGGETEDS</sequence>
<protein>
    <submittedName>
        <fullName evidence="2">Uncharacterized protein</fullName>
    </submittedName>
</protein>
<proteinExistence type="predicted"/>